<dbReference type="InterPro" id="IPR043129">
    <property type="entry name" value="ATPase_NBD"/>
</dbReference>
<evidence type="ECO:0000256" key="3">
    <source>
        <dbReference type="ARBA" id="ARBA00022777"/>
    </source>
</evidence>
<name>A0A2W5T6J8_9BACT</name>
<comment type="caution">
    <text evidence="7">The sequence shown here is derived from an EMBL/GenBank/DDBJ whole genome shotgun (WGS) entry which is preliminary data.</text>
</comment>
<dbReference type="PIRSF" id="PIRSF000538">
    <property type="entry name" value="GlpK"/>
    <property type="match status" value="1"/>
</dbReference>
<evidence type="ECO:0000313" key="7">
    <source>
        <dbReference type="EMBL" id="PZR11149.1"/>
    </source>
</evidence>
<keyword evidence="3 4" id="KW-0418">Kinase</keyword>
<gene>
    <name evidence="7" type="ORF">DI536_18615</name>
</gene>
<dbReference type="EMBL" id="QFQP01000015">
    <property type="protein sequence ID" value="PZR11149.1"/>
    <property type="molecule type" value="Genomic_DNA"/>
</dbReference>
<feature type="domain" description="Carbohydrate kinase FGGY N-terminal" evidence="5">
    <location>
        <begin position="6"/>
        <end position="263"/>
    </location>
</feature>
<organism evidence="7 8">
    <name type="scientific">Archangium gephyra</name>
    <dbReference type="NCBI Taxonomy" id="48"/>
    <lineage>
        <taxon>Bacteria</taxon>
        <taxon>Pseudomonadati</taxon>
        <taxon>Myxococcota</taxon>
        <taxon>Myxococcia</taxon>
        <taxon>Myxococcales</taxon>
        <taxon>Cystobacterineae</taxon>
        <taxon>Archangiaceae</taxon>
        <taxon>Archangium</taxon>
    </lineage>
</organism>
<evidence type="ECO:0000256" key="4">
    <source>
        <dbReference type="RuleBase" id="RU003733"/>
    </source>
</evidence>
<dbReference type="Gene3D" id="3.30.420.40">
    <property type="match status" value="2"/>
</dbReference>
<reference evidence="7 8" key="1">
    <citation type="submission" date="2017-08" db="EMBL/GenBank/DDBJ databases">
        <title>Infants hospitalized years apart are colonized by the same room-sourced microbial strains.</title>
        <authorList>
            <person name="Brooks B."/>
            <person name="Olm M.R."/>
            <person name="Firek B.A."/>
            <person name="Baker R."/>
            <person name="Thomas B.C."/>
            <person name="Morowitz M.J."/>
            <person name="Banfield J.F."/>
        </authorList>
    </citation>
    <scope>NUCLEOTIDE SEQUENCE [LARGE SCALE GENOMIC DNA]</scope>
    <source>
        <strain evidence="7">S2_003_000_R2_14</strain>
    </source>
</reference>
<dbReference type="InterPro" id="IPR018483">
    <property type="entry name" value="Carb_kinase_FGGY_CS"/>
</dbReference>
<dbReference type="Pfam" id="PF00370">
    <property type="entry name" value="FGGY_N"/>
    <property type="match status" value="1"/>
</dbReference>
<dbReference type="Proteomes" id="UP000249061">
    <property type="component" value="Unassembled WGS sequence"/>
</dbReference>
<dbReference type="InterPro" id="IPR018484">
    <property type="entry name" value="FGGY_N"/>
</dbReference>
<comment type="similarity">
    <text evidence="1 4">Belongs to the FGGY kinase family.</text>
</comment>
<dbReference type="CDD" id="cd07805">
    <property type="entry name" value="ASKHA_NBD_FGGY_CvXK-like"/>
    <property type="match status" value="1"/>
</dbReference>
<dbReference type="InterPro" id="IPR000577">
    <property type="entry name" value="Carb_kinase_FGGY"/>
</dbReference>
<dbReference type="SUPFAM" id="SSF53067">
    <property type="entry name" value="Actin-like ATPase domain"/>
    <property type="match status" value="2"/>
</dbReference>
<dbReference type="PANTHER" id="PTHR43095">
    <property type="entry name" value="SUGAR KINASE"/>
    <property type="match status" value="1"/>
</dbReference>
<sequence>MADATILAFDLGTSGLKAAVLSSRAALLDAETVPLDVALLPNGGAEQHPLDWWKAMCTAAQTLWARGTVKAADVIGIALSSQWGGTVPVDAKGAPLRPAIIWMDARGRDEVRRLAGGFPSIDGYGALKAVTWLRKTGGIPSLSGKDPVGHIAWLRRHETKTFDDATLLLEPKDWVNMKLTGRAAASFDSIVSHWCTDNRKIDAIRYDDSLIKMNGLERSKLPDLVPSASVLGPLTKEAADALGLSTSVQVVAGAADIHMAGIGAGTVDHFRAHLCLGTSSWLVAHVPFKKADLSHNMASLPSAIPGSYLFCNEQESAAGGLKHVVEKLGARTGPQAYEDTFTLAEQSPAGAGGLFYLPWLHGERSPVDDHAVRGGFAGLSLEHDQRHLFRAVLEGVAFNTRWLQVHLEDNLGRKLDEVTVVGGGARSALWCQIHADVLKVPIRQVEAPQSANARGAGIQALVALGKLQWSDVRALVPIARTYEPAVKHSSLYDTRFEQFLLEFKHRRAMAHRFPSAE</sequence>
<dbReference type="Pfam" id="PF02782">
    <property type="entry name" value="FGGY_C"/>
    <property type="match status" value="1"/>
</dbReference>
<dbReference type="InterPro" id="IPR050406">
    <property type="entry name" value="FGGY_Carb_Kinase"/>
</dbReference>
<dbReference type="AlphaFoldDB" id="A0A2W5T6J8"/>
<dbReference type="InterPro" id="IPR018485">
    <property type="entry name" value="FGGY_C"/>
</dbReference>
<dbReference type="GO" id="GO:0005975">
    <property type="term" value="P:carbohydrate metabolic process"/>
    <property type="evidence" value="ECO:0007669"/>
    <property type="project" value="InterPro"/>
</dbReference>
<proteinExistence type="inferred from homology"/>
<evidence type="ECO:0000313" key="8">
    <source>
        <dbReference type="Proteomes" id="UP000249061"/>
    </source>
</evidence>
<evidence type="ECO:0000256" key="1">
    <source>
        <dbReference type="ARBA" id="ARBA00009156"/>
    </source>
</evidence>
<evidence type="ECO:0000256" key="2">
    <source>
        <dbReference type="ARBA" id="ARBA00022679"/>
    </source>
</evidence>
<feature type="domain" description="Carbohydrate kinase FGGY C-terminal" evidence="6">
    <location>
        <begin position="275"/>
        <end position="463"/>
    </location>
</feature>
<dbReference type="PROSITE" id="PS00445">
    <property type="entry name" value="FGGY_KINASES_2"/>
    <property type="match status" value="1"/>
</dbReference>
<keyword evidence="2 4" id="KW-0808">Transferase</keyword>
<dbReference type="GO" id="GO:0016773">
    <property type="term" value="F:phosphotransferase activity, alcohol group as acceptor"/>
    <property type="evidence" value="ECO:0007669"/>
    <property type="project" value="InterPro"/>
</dbReference>
<accession>A0A2W5T6J8</accession>
<evidence type="ECO:0000259" key="6">
    <source>
        <dbReference type="Pfam" id="PF02782"/>
    </source>
</evidence>
<protein>
    <submittedName>
        <fullName evidence="7">Xylulose kinase</fullName>
    </submittedName>
</protein>
<evidence type="ECO:0000259" key="5">
    <source>
        <dbReference type="Pfam" id="PF00370"/>
    </source>
</evidence>
<dbReference type="GO" id="GO:0016301">
    <property type="term" value="F:kinase activity"/>
    <property type="evidence" value="ECO:0007669"/>
    <property type="project" value="UniProtKB-KW"/>
</dbReference>
<dbReference type="PANTHER" id="PTHR43095:SF5">
    <property type="entry name" value="XYLULOSE KINASE"/>
    <property type="match status" value="1"/>
</dbReference>